<dbReference type="Pfam" id="PF10609">
    <property type="entry name" value="ParA"/>
    <property type="match status" value="1"/>
</dbReference>
<dbReference type="GO" id="GO:0016787">
    <property type="term" value="F:hydrolase activity"/>
    <property type="evidence" value="ECO:0007669"/>
    <property type="project" value="UniProtKB-KW"/>
</dbReference>
<gene>
    <name evidence="8" type="ORF">BJ322DRAFT_1047886</name>
</gene>
<keyword evidence="4" id="KW-0408">Iron</keyword>
<evidence type="ECO:0000256" key="7">
    <source>
        <dbReference type="SAM" id="MobiDB-lite"/>
    </source>
</evidence>
<evidence type="ECO:0000256" key="2">
    <source>
        <dbReference type="ARBA" id="ARBA00022741"/>
    </source>
</evidence>
<protein>
    <submittedName>
        <fullName evidence="8">P-loop containing nucleoside triphosphate hydrolase protein</fullName>
    </submittedName>
</protein>
<keyword evidence="3" id="KW-0067">ATP-binding</keyword>
<dbReference type="EMBL" id="WIUZ02000004">
    <property type="protein sequence ID" value="KAF9788243.1"/>
    <property type="molecule type" value="Genomic_DNA"/>
</dbReference>
<dbReference type="OrthoDB" id="1741334at2759"/>
<dbReference type="GO" id="GO:0005524">
    <property type="term" value="F:ATP binding"/>
    <property type="evidence" value="ECO:0007669"/>
    <property type="project" value="UniProtKB-KW"/>
</dbReference>
<dbReference type="GO" id="GO:0140663">
    <property type="term" value="F:ATP-dependent FeS chaperone activity"/>
    <property type="evidence" value="ECO:0007669"/>
    <property type="project" value="InterPro"/>
</dbReference>
<dbReference type="FunFam" id="3.40.50.300:FF:001119">
    <property type="entry name" value="Iron-sulfur cluster carrier protein"/>
    <property type="match status" value="1"/>
</dbReference>
<evidence type="ECO:0000256" key="6">
    <source>
        <dbReference type="ARBA" id="ARBA00024036"/>
    </source>
</evidence>
<comment type="similarity">
    <text evidence="6">Belongs to the Mrp/NBP35 ATP-binding proteins family.</text>
</comment>
<dbReference type="PANTHER" id="PTHR42961">
    <property type="entry name" value="IRON-SULFUR PROTEIN NUBPL"/>
    <property type="match status" value="1"/>
</dbReference>
<keyword evidence="1" id="KW-0479">Metal-binding</keyword>
<keyword evidence="2" id="KW-0547">Nucleotide-binding</keyword>
<dbReference type="InterPro" id="IPR044304">
    <property type="entry name" value="NUBPL-like"/>
</dbReference>
<dbReference type="InterPro" id="IPR033756">
    <property type="entry name" value="YlxH/NBP35"/>
</dbReference>
<feature type="region of interest" description="Disordered" evidence="7">
    <location>
        <begin position="21"/>
        <end position="45"/>
    </location>
</feature>
<keyword evidence="8" id="KW-0378">Hydrolase</keyword>
<dbReference type="GO" id="GO:0016226">
    <property type="term" value="P:iron-sulfur cluster assembly"/>
    <property type="evidence" value="ECO:0007669"/>
    <property type="project" value="InterPro"/>
</dbReference>
<evidence type="ECO:0000313" key="8">
    <source>
        <dbReference type="EMBL" id="KAF9788243.1"/>
    </source>
</evidence>
<dbReference type="SUPFAM" id="SSF52540">
    <property type="entry name" value="P-loop containing nucleoside triphosphate hydrolases"/>
    <property type="match status" value="1"/>
</dbReference>
<dbReference type="InterPro" id="IPR019591">
    <property type="entry name" value="Mrp/NBP35_ATP-bd"/>
</dbReference>
<name>A0A9P6HJ66_9AGAM</name>
<dbReference type="Gene3D" id="3.40.50.300">
    <property type="entry name" value="P-loop containing nucleotide triphosphate hydrolases"/>
    <property type="match status" value="1"/>
</dbReference>
<evidence type="ECO:0000256" key="1">
    <source>
        <dbReference type="ARBA" id="ARBA00022723"/>
    </source>
</evidence>
<sequence>MMSVTLRRRFHVFPSLRHENPLGLPRTRTKPPEMPRRGGLPQKRPIPNVKKTVVVASGKGGVGKSTVAVNLALAMAKSGSKRVGILDLDIFGPSIPTLMGLNHREEPELTNNGALVPLMNHGIPCMSMGFLMPRKEGMEGEDVAIVWRGLMVQKATQQLLFDVDWRDSSGSELDALVIDMPPGTGDVPLTLGQLVNVDGAIIVSTPQDVALADVQKGIAMFRKVSMPITGMVLNQGYLIPPGSTIPFRLFGTADGYRRLADRAGIPTLAELPLVPGVSASGDRGVPYALWNKQEDGVAGAQWLESMENLAKRMWEALG</sequence>
<evidence type="ECO:0000313" key="9">
    <source>
        <dbReference type="Proteomes" id="UP000736335"/>
    </source>
</evidence>
<dbReference type="GO" id="GO:0005739">
    <property type="term" value="C:mitochondrion"/>
    <property type="evidence" value="ECO:0007669"/>
    <property type="project" value="TreeGrafter"/>
</dbReference>
<dbReference type="HAMAP" id="MF_02040">
    <property type="entry name" value="Mrp_NBP35"/>
    <property type="match status" value="1"/>
</dbReference>
<dbReference type="InterPro" id="IPR027417">
    <property type="entry name" value="P-loop_NTPase"/>
</dbReference>
<evidence type="ECO:0000256" key="5">
    <source>
        <dbReference type="ARBA" id="ARBA00023014"/>
    </source>
</evidence>
<reference evidence="8" key="2">
    <citation type="submission" date="2020-11" db="EMBL/GenBank/DDBJ databases">
        <authorList>
            <consortium name="DOE Joint Genome Institute"/>
            <person name="Kuo A."/>
            <person name="Miyauchi S."/>
            <person name="Kiss E."/>
            <person name="Drula E."/>
            <person name="Kohler A."/>
            <person name="Sanchez-Garcia M."/>
            <person name="Andreopoulos B."/>
            <person name="Barry K.W."/>
            <person name="Bonito G."/>
            <person name="Buee M."/>
            <person name="Carver A."/>
            <person name="Chen C."/>
            <person name="Cichocki N."/>
            <person name="Clum A."/>
            <person name="Culley D."/>
            <person name="Crous P.W."/>
            <person name="Fauchery L."/>
            <person name="Girlanda M."/>
            <person name="Hayes R."/>
            <person name="Keri Z."/>
            <person name="Labutti K."/>
            <person name="Lipzen A."/>
            <person name="Lombard V."/>
            <person name="Magnuson J."/>
            <person name="Maillard F."/>
            <person name="Morin E."/>
            <person name="Murat C."/>
            <person name="Nolan M."/>
            <person name="Ohm R."/>
            <person name="Pangilinan J."/>
            <person name="Pereira M."/>
            <person name="Perotto S."/>
            <person name="Peter M."/>
            <person name="Riley R."/>
            <person name="Sitrit Y."/>
            <person name="Stielow B."/>
            <person name="Szollosi G."/>
            <person name="Zifcakova L."/>
            <person name="Stursova M."/>
            <person name="Spatafora J.W."/>
            <person name="Tedersoo L."/>
            <person name="Vaario L.-M."/>
            <person name="Yamada A."/>
            <person name="Yan M."/>
            <person name="Wang P."/>
            <person name="Xu J."/>
            <person name="Bruns T."/>
            <person name="Baldrian P."/>
            <person name="Vilgalys R."/>
            <person name="Henrissat B."/>
            <person name="Grigoriev I.V."/>
            <person name="Hibbett D."/>
            <person name="Nagy L.G."/>
            <person name="Martin F.M."/>
        </authorList>
    </citation>
    <scope>NUCLEOTIDE SEQUENCE</scope>
    <source>
        <strain evidence="8">UH-Tt-Lm1</strain>
    </source>
</reference>
<dbReference type="CDD" id="cd02037">
    <property type="entry name" value="Mrp_NBP35"/>
    <property type="match status" value="1"/>
</dbReference>
<keyword evidence="9" id="KW-1185">Reference proteome</keyword>
<dbReference type="GO" id="GO:0032981">
    <property type="term" value="P:mitochondrial respiratory chain complex I assembly"/>
    <property type="evidence" value="ECO:0007669"/>
    <property type="project" value="TreeGrafter"/>
</dbReference>
<dbReference type="PANTHER" id="PTHR42961:SF2">
    <property type="entry name" value="IRON-SULFUR PROTEIN NUBPL"/>
    <property type="match status" value="1"/>
</dbReference>
<dbReference type="GO" id="GO:0051539">
    <property type="term" value="F:4 iron, 4 sulfur cluster binding"/>
    <property type="evidence" value="ECO:0007669"/>
    <property type="project" value="TreeGrafter"/>
</dbReference>
<reference evidence="8" key="1">
    <citation type="journal article" date="2020" name="Nat. Commun.">
        <title>Large-scale genome sequencing of mycorrhizal fungi provides insights into the early evolution of symbiotic traits.</title>
        <authorList>
            <person name="Miyauchi S."/>
            <person name="Kiss E."/>
            <person name="Kuo A."/>
            <person name="Drula E."/>
            <person name="Kohler A."/>
            <person name="Sanchez-Garcia M."/>
            <person name="Morin E."/>
            <person name="Andreopoulos B."/>
            <person name="Barry K.W."/>
            <person name="Bonito G."/>
            <person name="Buee M."/>
            <person name="Carver A."/>
            <person name="Chen C."/>
            <person name="Cichocki N."/>
            <person name="Clum A."/>
            <person name="Culley D."/>
            <person name="Crous P.W."/>
            <person name="Fauchery L."/>
            <person name="Girlanda M."/>
            <person name="Hayes R.D."/>
            <person name="Keri Z."/>
            <person name="LaButti K."/>
            <person name="Lipzen A."/>
            <person name="Lombard V."/>
            <person name="Magnuson J."/>
            <person name="Maillard F."/>
            <person name="Murat C."/>
            <person name="Nolan M."/>
            <person name="Ohm R.A."/>
            <person name="Pangilinan J."/>
            <person name="Pereira M.F."/>
            <person name="Perotto S."/>
            <person name="Peter M."/>
            <person name="Pfister S."/>
            <person name="Riley R."/>
            <person name="Sitrit Y."/>
            <person name="Stielow J.B."/>
            <person name="Szollosi G."/>
            <person name="Zifcakova L."/>
            <person name="Stursova M."/>
            <person name="Spatafora J.W."/>
            <person name="Tedersoo L."/>
            <person name="Vaario L.M."/>
            <person name="Yamada A."/>
            <person name="Yan M."/>
            <person name="Wang P."/>
            <person name="Xu J."/>
            <person name="Bruns T."/>
            <person name="Baldrian P."/>
            <person name="Vilgalys R."/>
            <person name="Dunand C."/>
            <person name="Henrissat B."/>
            <person name="Grigoriev I.V."/>
            <person name="Hibbett D."/>
            <person name="Nagy L.G."/>
            <person name="Martin F.M."/>
        </authorList>
    </citation>
    <scope>NUCLEOTIDE SEQUENCE</scope>
    <source>
        <strain evidence="8">UH-Tt-Lm1</strain>
    </source>
</reference>
<dbReference type="AlphaFoldDB" id="A0A9P6HJ66"/>
<evidence type="ECO:0000256" key="4">
    <source>
        <dbReference type="ARBA" id="ARBA00023004"/>
    </source>
</evidence>
<comment type="caution">
    <text evidence="8">The sequence shown here is derived from an EMBL/GenBank/DDBJ whole genome shotgun (WGS) entry which is preliminary data.</text>
</comment>
<accession>A0A9P6HJ66</accession>
<organism evidence="8 9">
    <name type="scientific">Thelephora terrestris</name>
    <dbReference type="NCBI Taxonomy" id="56493"/>
    <lineage>
        <taxon>Eukaryota</taxon>
        <taxon>Fungi</taxon>
        <taxon>Dikarya</taxon>
        <taxon>Basidiomycota</taxon>
        <taxon>Agaricomycotina</taxon>
        <taxon>Agaricomycetes</taxon>
        <taxon>Thelephorales</taxon>
        <taxon>Thelephoraceae</taxon>
        <taxon>Thelephora</taxon>
    </lineage>
</organism>
<evidence type="ECO:0000256" key="3">
    <source>
        <dbReference type="ARBA" id="ARBA00022840"/>
    </source>
</evidence>
<dbReference type="GO" id="GO:0046872">
    <property type="term" value="F:metal ion binding"/>
    <property type="evidence" value="ECO:0007669"/>
    <property type="project" value="UniProtKB-KW"/>
</dbReference>
<dbReference type="Proteomes" id="UP000736335">
    <property type="component" value="Unassembled WGS sequence"/>
</dbReference>
<keyword evidence="5" id="KW-0411">Iron-sulfur</keyword>
<proteinExistence type="inferred from homology"/>